<feature type="domain" description="Peptidase A1" evidence="9">
    <location>
        <begin position="127"/>
        <end position="458"/>
    </location>
</feature>
<dbReference type="EnsemblPlants" id="TraesCS7A02G489300.1">
    <property type="protein sequence ID" value="TraesCS7A02G489300.1"/>
    <property type="gene ID" value="TraesCS7A02G489300"/>
</dbReference>
<dbReference type="Gramene" id="TraesSTA7A03G04003650.1">
    <property type="protein sequence ID" value="TraesSTA7A03G04003650.1"/>
    <property type="gene ID" value="TraesSTA7A03G04003650"/>
</dbReference>
<dbReference type="InterPro" id="IPR032861">
    <property type="entry name" value="TAXi_N"/>
</dbReference>
<protein>
    <recommendedName>
        <fullName evidence="9">Peptidase A1 domain-containing protein</fullName>
    </recommendedName>
</protein>
<dbReference type="InterPro" id="IPR021109">
    <property type="entry name" value="Peptidase_aspartic_dom_sf"/>
</dbReference>
<dbReference type="Gramene" id="TraesLAC7A03G03961890.1">
    <property type="protein sequence ID" value="TraesLAC7A03G03961890.1"/>
    <property type="gene ID" value="TraesLAC7A03G03961890"/>
</dbReference>
<dbReference type="GO" id="GO:0004190">
    <property type="term" value="F:aspartic-type endopeptidase activity"/>
    <property type="evidence" value="ECO:0007669"/>
    <property type="project" value="UniProtKB-KW"/>
</dbReference>
<evidence type="ECO:0000256" key="4">
    <source>
        <dbReference type="ARBA" id="ARBA00022750"/>
    </source>
</evidence>
<dbReference type="GO" id="GO:0006508">
    <property type="term" value="P:proteolysis"/>
    <property type="evidence" value="ECO:0007669"/>
    <property type="project" value="UniProtKB-KW"/>
</dbReference>
<dbReference type="PROSITE" id="PS51767">
    <property type="entry name" value="PEPTIDASE_A1"/>
    <property type="match status" value="1"/>
</dbReference>
<gene>
    <name evidence="10" type="primary">LOC123154744</name>
</gene>
<dbReference type="Gramene" id="TraesROB_scaffold_103973_01G000100.1">
    <property type="protein sequence ID" value="TraesROB_scaffold_103973_01G000100.1"/>
    <property type="gene ID" value="TraesROB_scaffold_103973_01G000100"/>
</dbReference>
<dbReference type="PANTHER" id="PTHR13683">
    <property type="entry name" value="ASPARTYL PROTEASES"/>
    <property type="match status" value="1"/>
</dbReference>
<dbReference type="Gramene" id="TraesCLE_scaffold_132161_01G000200.1">
    <property type="protein sequence ID" value="TraesCLE_scaffold_132161_01G000200.1"/>
    <property type="gene ID" value="TraesCLE_scaffold_132161_01G000200"/>
</dbReference>
<dbReference type="Gramene" id="TraesCS7A02G489300.1">
    <property type="protein sequence ID" value="TraesCS7A02G489300.1"/>
    <property type="gene ID" value="TraesCS7A02G489300"/>
</dbReference>
<evidence type="ECO:0000256" key="5">
    <source>
        <dbReference type="ARBA" id="ARBA00022801"/>
    </source>
</evidence>
<proteinExistence type="inferred from homology"/>
<feature type="chain" id="PRO_5043180340" description="Peptidase A1 domain-containing protein" evidence="8">
    <location>
        <begin position="23"/>
        <end position="462"/>
    </location>
</feature>
<dbReference type="Gramene" id="TraesCAD_scaffold_107053_01G000100.1">
    <property type="protein sequence ID" value="TraesCAD_scaffold_107053_01G000100.1"/>
    <property type="gene ID" value="TraesCAD_scaffold_107053_01G000100"/>
</dbReference>
<dbReference type="InterPro" id="IPR033121">
    <property type="entry name" value="PEPTIDASE_A1"/>
</dbReference>
<dbReference type="Gramene" id="TraesARI7A03G03982500.1">
    <property type="protein sequence ID" value="TraesARI7A03G03982500.1"/>
    <property type="gene ID" value="TraesARI7A03G03982500"/>
</dbReference>
<dbReference type="STRING" id="4565.A0A3B6RR19"/>
<feature type="signal peptide" evidence="8">
    <location>
        <begin position="1"/>
        <end position="22"/>
    </location>
</feature>
<name>A0A3B6RR19_WHEAT</name>
<dbReference type="Gene3D" id="2.40.70.10">
    <property type="entry name" value="Acid Proteases"/>
    <property type="match status" value="2"/>
</dbReference>
<comment type="similarity">
    <text evidence="1">Belongs to the peptidase A1 family.</text>
</comment>
<dbReference type="Gramene" id="TraesCS7A03G1186000.1">
    <property type="protein sequence ID" value="TraesCS7A03G1186000.1.CDS"/>
    <property type="gene ID" value="TraesCS7A03G1186000"/>
</dbReference>
<dbReference type="Gramene" id="TraesWEE_scaffold_131021_01G000100.1">
    <property type="protein sequence ID" value="TraesWEE_scaffold_131021_01G000100.1"/>
    <property type="gene ID" value="TraesWEE_scaffold_131021_01G000100"/>
</dbReference>
<accession>A0A3B6RR19</accession>
<dbReference type="Gramene" id="TraesKAR7A01G0432620.1">
    <property type="protein sequence ID" value="cds.TraesKAR7A01G0432620.1"/>
    <property type="gene ID" value="TraesKAR7A01G0432620"/>
</dbReference>
<feature type="active site" evidence="7">
    <location>
        <position position="346"/>
    </location>
</feature>
<dbReference type="SMR" id="A0A3B6RR19"/>
<evidence type="ECO:0000256" key="8">
    <source>
        <dbReference type="SAM" id="SignalP"/>
    </source>
</evidence>
<dbReference type="OrthoDB" id="2747330at2759"/>
<feature type="active site" evidence="7">
    <location>
        <position position="145"/>
    </location>
</feature>
<dbReference type="SUPFAM" id="SSF50630">
    <property type="entry name" value="Acid proteases"/>
    <property type="match status" value="1"/>
</dbReference>
<evidence type="ECO:0000256" key="2">
    <source>
        <dbReference type="ARBA" id="ARBA00022670"/>
    </source>
</evidence>
<evidence type="ECO:0000313" key="11">
    <source>
        <dbReference type="Proteomes" id="UP000019116"/>
    </source>
</evidence>
<keyword evidence="6" id="KW-1015">Disulfide bond</keyword>
<evidence type="ECO:0000256" key="1">
    <source>
        <dbReference type="ARBA" id="ARBA00007447"/>
    </source>
</evidence>
<evidence type="ECO:0000256" key="3">
    <source>
        <dbReference type="ARBA" id="ARBA00022729"/>
    </source>
</evidence>
<keyword evidence="3 8" id="KW-0732">Signal</keyword>
<evidence type="ECO:0000256" key="7">
    <source>
        <dbReference type="PIRSR" id="PIRSR601461-1"/>
    </source>
</evidence>
<keyword evidence="4" id="KW-0064">Aspartyl protease</keyword>
<evidence type="ECO:0000256" key="6">
    <source>
        <dbReference type="ARBA" id="ARBA00023157"/>
    </source>
</evidence>
<sequence>MASVSKLVLLVLCAYHTLVAHAGDDLRSHYMVLPAGSLKSATLNCTDHQAVSPASGGVVTVLLHHRHGPCSPVPSTKAPTLEKMLRRDQLRADYIGRKFSGAKGGGLEQSDVTVPTLLGLSLGTLEYVITVGIGSPAVTQTMFIDTGSDVSWVHCKPCSRCHSQADSLFDPRSSSTYSPFTCSSAACAQLRQDGQGNGCSGSQCQYVVNYGDGSRTTGTYSSDTLSLGSNAVSNFQFGCSQSESGLLLNDQDQTAGLIGLGGGAQSLATQTAGTFGKAFSYCLPPTPSSSGFLTLGAATSGFVVKTPLLRSRQVPAYYIVSLQAIRVGGRQLNIPTTVFSVGSLMDSGTIITRLPRTAYSALSSAFRAGMKQYPPAQPMGILDTCFDFSGQSSIRIPTVALVFSGGAVVNLAPEGIILESCLAFAANRDDSSLGIIGNVQQRTFEVLYDVGGGAVGFNAGAC</sequence>
<dbReference type="PANTHER" id="PTHR13683:SF716">
    <property type="entry name" value="OS06G0119600 PROTEIN"/>
    <property type="match status" value="1"/>
</dbReference>
<dbReference type="Gramene" id="TraesMAC7A03G04005920.1">
    <property type="protein sequence ID" value="TraesMAC7A03G04005920.1"/>
    <property type="gene ID" value="TraesMAC7A03G04005920"/>
</dbReference>
<evidence type="ECO:0000313" key="10">
    <source>
        <dbReference type="EnsemblPlants" id="TraesCS7A02G489300.1"/>
    </source>
</evidence>
<dbReference type="InterPro" id="IPR032799">
    <property type="entry name" value="TAXi_C"/>
</dbReference>
<reference evidence="10" key="2">
    <citation type="submission" date="2018-10" db="UniProtKB">
        <authorList>
            <consortium name="EnsemblPlants"/>
        </authorList>
    </citation>
    <scope>IDENTIFICATION</scope>
</reference>
<dbReference type="FunFam" id="2.40.70.10:FF:000021">
    <property type="entry name" value="Aspartyl protease AED1"/>
    <property type="match status" value="1"/>
</dbReference>
<dbReference type="InterPro" id="IPR001461">
    <property type="entry name" value="Aspartic_peptidase_A1"/>
</dbReference>
<keyword evidence="11" id="KW-1185">Reference proteome</keyword>
<keyword evidence="2" id="KW-0645">Protease</keyword>
<dbReference type="AlphaFoldDB" id="A0A3B6RR19"/>
<evidence type="ECO:0000259" key="9">
    <source>
        <dbReference type="PROSITE" id="PS51767"/>
    </source>
</evidence>
<dbReference type="OMA" id="GMDDKTD"/>
<keyword evidence="5" id="KW-0378">Hydrolase</keyword>
<dbReference type="Gramene" id="TraesNOR7A03G04051410.1">
    <property type="protein sequence ID" value="TraesNOR7A03G04051410.1"/>
    <property type="gene ID" value="TraesNOR7A03G04051410"/>
</dbReference>
<dbReference type="Pfam" id="PF14543">
    <property type="entry name" value="TAXi_N"/>
    <property type="match status" value="1"/>
</dbReference>
<dbReference type="Pfam" id="PF14541">
    <property type="entry name" value="TAXi_C"/>
    <property type="match status" value="1"/>
</dbReference>
<dbReference type="FunFam" id="2.40.70.10:FF:000013">
    <property type="entry name" value="Aspartyl protease AED1"/>
    <property type="match status" value="1"/>
</dbReference>
<reference evidence="10" key="1">
    <citation type="submission" date="2018-08" db="EMBL/GenBank/DDBJ databases">
        <authorList>
            <person name="Rossello M."/>
        </authorList>
    </citation>
    <scope>NUCLEOTIDE SEQUENCE [LARGE SCALE GENOMIC DNA]</scope>
    <source>
        <strain evidence="10">cv. Chinese Spring</strain>
    </source>
</reference>
<dbReference type="Proteomes" id="UP000019116">
    <property type="component" value="Chromosome 7A"/>
</dbReference>
<dbReference type="Gramene" id="TraesLDM7A03G04011270.1">
    <property type="protein sequence ID" value="TraesLDM7A03G04011270.1"/>
    <property type="gene ID" value="TraesLDM7A03G04011270"/>
</dbReference>
<organism evidence="10">
    <name type="scientific">Triticum aestivum</name>
    <name type="common">Wheat</name>
    <dbReference type="NCBI Taxonomy" id="4565"/>
    <lineage>
        <taxon>Eukaryota</taxon>
        <taxon>Viridiplantae</taxon>
        <taxon>Streptophyta</taxon>
        <taxon>Embryophyta</taxon>
        <taxon>Tracheophyta</taxon>
        <taxon>Spermatophyta</taxon>
        <taxon>Magnoliopsida</taxon>
        <taxon>Liliopsida</taxon>
        <taxon>Poales</taxon>
        <taxon>Poaceae</taxon>
        <taxon>BOP clade</taxon>
        <taxon>Pooideae</taxon>
        <taxon>Triticodae</taxon>
        <taxon>Triticeae</taxon>
        <taxon>Triticinae</taxon>
        <taxon>Triticum</taxon>
    </lineage>
</organism>